<organism evidence="5">
    <name type="scientific">Microchaete diplosiphon</name>
    <name type="common">Fremyella diplosiphon</name>
    <dbReference type="NCBI Taxonomy" id="1197"/>
    <lineage>
        <taxon>Bacteria</taxon>
        <taxon>Bacillati</taxon>
        <taxon>Cyanobacteriota</taxon>
        <taxon>Cyanophyceae</taxon>
        <taxon>Nostocales</taxon>
        <taxon>Rivulariaceae</taxon>
        <taxon>Microchaete</taxon>
    </lineage>
</organism>
<dbReference type="EMBL" id="AY548461">
    <property type="protein sequence ID" value="AAT41978.1"/>
    <property type="molecule type" value="Genomic_DNA"/>
</dbReference>
<comment type="similarity">
    <text evidence="1">Belongs to the 'phage' integrase family.</text>
</comment>
<dbReference type="InterPro" id="IPR002104">
    <property type="entry name" value="Integrase_catalytic"/>
</dbReference>
<dbReference type="SUPFAM" id="SSF56349">
    <property type="entry name" value="DNA breaking-rejoining enzymes"/>
    <property type="match status" value="1"/>
</dbReference>
<dbReference type="GO" id="GO:0006310">
    <property type="term" value="P:DNA recombination"/>
    <property type="evidence" value="ECO:0007669"/>
    <property type="project" value="UniProtKB-KW"/>
</dbReference>
<dbReference type="Pfam" id="PF00589">
    <property type="entry name" value="Phage_integrase"/>
    <property type="match status" value="1"/>
</dbReference>
<dbReference type="GO" id="GO:0003677">
    <property type="term" value="F:DNA binding"/>
    <property type="evidence" value="ECO:0007669"/>
    <property type="project" value="UniProtKB-KW"/>
</dbReference>
<dbReference type="InterPro" id="IPR013762">
    <property type="entry name" value="Integrase-like_cat_sf"/>
</dbReference>
<evidence type="ECO:0000256" key="3">
    <source>
        <dbReference type="ARBA" id="ARBA00023172"/>
    </source>
</evidence>
<dbReference type="GO" id="GO:0015074">
    <property type="term" value="P:DNA integration"/>
    <property type="evidence" value="ECO:0007669"/>
    <property type="project" value="InterPro"/>
</dbReference>
<proteinExistence type="inferred from homology"/>
<feature type="domain" description="Tyr recombinase" evidence="4">
    <location>
        <begin position="44"/>
        <end position="228"/>
    </location>
</feature>
<accession>Q6GZZ1</accession>
<reference evidence="5" key="1">
    <citation type="journal article" date="2004" name="J. Bacteriol.">
        <title>Genomic DNA microarray analysis: identification of new genes regulated by light color in the cyanobacterium Fremyella diplosiphon.</title>
        <authorList>
            <person name="Stowe-Evans E.L."/>
            <person name="Ford J."/>
            <person name="Kehoe D.M."/>
        </authorList>
    </citation>
    <scope>NUCLEOTIDE SEQUENCE</scope>
    <source>
        <strain evidence="5">FD33</strain>
    </source>
</reference>
<keyword evidence="3" id="KW-0233">DNA recombination</keyword>
<evidence type="ECO:0000313" key="5">
    <source>
        <dbReference type="EMBL" id="AAT41978.1"/>
    </source>
</evidence>
<name>Q6GZZ1_MICDP</name>
<sequence>MQRLGLSKYLLIVLIHKIPLSPFFWVKAEYSKSNCCMPKNNRSGKAAVINDADFVKIRKQIKTDRYKLLLDLAWYTGERWGALLQLRVSDVYDRNGRPKEVLVFPAIIRKHRPDGTADTVEIPVHENLRESLSKFDYSSNTVWLFPSRCGTKPITWRNAYDILRRATEAAGLGTKGISTHTTRRSLVNKLRKNGTDKAIIRRITGHRDNKGLDPYLEVDIDEIKGAIATL</sequence>
<dbReference type="AlphaFoldDB" id="Q6GZZ1"/>
<evidence type="ECO:0000256" key="1">
    <source>
        <dbReference type="ARBA" id="ARBA00008857"/>
    </source>
</evidence>
<dbReference type="CDD" id="cd00397">
    <property type="entry name" value="DNA_BRE_C"/>
    <property type="match status" value="1"/>
</dbReference>
<dbReference type="PROSITE" id="PS51898">
    <property type="entry name" value="TYR_RECOMBINASE"/>
    <property type="match status" value="1"/>
</dbReference>
<dbReference type="PANTHER" id="PTHR30349">
    <property type="entry name" value="PHAGE INTEGRASE-RELATED"/>
    <property type="match status" value="1"/>
</dbReference>
<keyword evidence="2" id="KW-0238">DNA-binding</keyword>
<evidence type="ECO:0000259" key="4">
    <source>
        <dbReference type="PROSITE" id="PS51898"/>
    </source>
</evidence>
<dbReference type="PANTHER" id="PTHR30349:SF41">
    <property type="entry name" value="INTEGRASE_RECOMBINASE PROTEIN MJ0367-RELATED"/>
    <property type="match status" value="1"/>
</dbReference>
<dbReference type="Gene3D" id="1.10.443.10">
    <property type="entry name" value="Intergrase catalytic core"/>
    <property type="match status" value="1"/>
</dbReference>
<reference evidence="5" key="2">
    <citation type="submission" date="2004-02" db="EMBL/GenBank/DDBJ databases">
        <authorList>
            <person name="Stowe-Evans E."/>
            <person name="Ford J."/>
            <person name="Kehoe D.M."/>
        </authorList>
    </citation>
    <scope>NUCLEOTIDE SEQUENCE</scope>
    <source>
        <strain evidence="5">FD33</strain>
    </source>
</reference>
<dbReference type="InterPro" id="IPR011010">
    <property type="entry name" value="DNA_brk_join_enz"/>
</dbReference>
<evidence type="ECO:0000256" key="2">
    <source>
        <dbReference type="ARBA" id="ARBA00023125"/>
    </source>
</evidence>
<protein>
    <submittedName>
        <fullName evidence="5">Putative integrase/recombinase</fullName>
    </submittedName>
</protein>
<dbReference type="InterPro" id="IPR050090">
    <property type="entry name" value="Tyrosine_recombinase_XerCD"/>
</dbReference>